<dbReference type="InterPro" id="IPR036873">
    <property type="entry name" value="Rhodanese-like_dom_sf"/>
</dbReference>
<keyword evidence="3" id="KW-0238">DNA-binding</keyword>
<dbReference type="InterPro" id="IPR001845">
    <property type="entry name" value="HTH_ArsR_DNA-bd_dom"/>
</dbReference>
<dbReference type="CDD" id="cd00090">
    <property type="entry name" value="HTH_ARSR"/>
    <property type="match status" value="1"/>
</dbReference>
<comment type="caution">
    <text evidence="7">The sequence shown here is derived from an EMBL/GenBank/DDBJ whole genome shotgun (WGS) entry which is preliminary data.</text>
</comment>
<keyword evidence="8" id="KW-1185">Reference proteome</keyword>
<feature type="domain" description="HTH arsR-type" evidence="6">
    <location>
        <begin position="11"/>
        <end position="109"/>
    </location>
</feature>
<evidence type="ECO:0000256" key="1">
    <source>
        <dbReference type="ARBA" id="ARBA00022849"/>
    </source>
</evidence>
<gene>
    <name evidence="7" type="ORF">EKG38_10250</name>
</gene>
<dbReference type="InterPro" id="IPR036388">
    <property type="entry name" value="WH-like_DNA-bd_sf"/>
</dbReference>
<evidence type="ECO:0000259" key="6">
    <source>
        <dbReference type="PROSITE" id="PS50987"/>
    </source>
</evidence>
<dbReference type="GO" id="GO:0046685">
    <property type="term" value="P:response to arsenic-containing substance"/>
    <property type="evidence" value="ECO:0007669"/>
    <property type="project" value="UniProtKB-KW"/>
</dbReference>
<keyword evidence="2" id="KW-0805">Transcription regulation</keyword>
<proteinExistence type="predicted"/>
<dbReference type="SMART" id="SM00450">
    <property type="entry name" value="RHOD"/>
    <property type="match status" value="1"/>
</dbReference>
<protein>
    <submittedName>
        <fullName evidence="7">ArsR family transcriptional regulator</fullName>
    </submittedName>
</protein>
<evidence type="ECO:0000256" key="2">
    <source>
        <dbReference type="ARBA" id="ARBA00023015"/>
    </source>
</evidence>
<sequence length="224" mass="25197">MTKEINKMSQFKKSLNVQFSVIAKAMSNPNRLEMLEFLAQCEYSVDDLANVMGLSVANTSHHLQQLRLAGLVASRKEAQRVFYRLKGDGVVELMASMKRVAESHITEVKELVNAYLYSKDEMEPIPREELLKRASEGSVTVIDVRPSAEYASGHLPGAINLTVEELKKQFSAIEPNQEVIAYCRGAHCILAFEAVEFLRSKGFQTRRLEDGFPEWKSAGFPINL</sequence>
<dbReference type="GO" id="GO:0003700">
    <property type="term" value="F:DNA-binding transcription factor activity"/>
    <property type="evidence" value="ECO:0007669"/>
    <property type="project" value="InterPro"/>
</dbReference>
<dbReference type="GO" id="GO:0003677">
    <property type="term" value="F:DNA binding"/>
    <property type="evidence" value="ECO:0007669"/>
    <property type="project" value="UniProtKB-KW"/>
</dbReference>
<keyword evidence="4" id="KW-0804">Transcription</keyword>
<organism evidence="7 8">
    <name type="scientific">Shewanella canadensis</name>
    <dbReference type="NCBI Taxonomy" id="271096"/>
    <lineage>
        <taxon>Bacteria</taxon>
        <taxon>Pseudomonadati</taxon>
        <taxon>Pseudomonadota</taxon>
        <taxon>Gammaproteobacteria</taxon>
        <taxon>Alteromonadales</taxon>
        <taxon>Shewanellaceae</taxon>
        <taxon>Shewanella</taxon>
    </lineage>
</organism>
<dbReference type="Pfam" id="PF00581">
    <property type="entry name" value="Rhodanese"/>
    <property type="match status" value="1"/>
</dbReference>
<accession>A0A431WVC0</accession>
<dbReference type="PRINTS" id="PR00778">
    <property type="entry name" value="HTHARSR"/>
</dbReference>
<dbReference type="SUPFAM" id="SSF46785">
    <property type="entry name" value="Winged helix' DNA-binding domain"/>
    <property type="match status" value="1"/>
</dbReference>
<dbReference type="InterPro" id="IPR001763">
    <property type="entry name" value="Rhodanese-like_dom"/>
</dbReference>
<feature type="domain" description="Rhodanese" evidence="5">
    <location>
        <begin position="135"/>
        <end position="224"/>
    </location>
</feature>
<dbReference type="SUPFAM" id="SSF52821">
    <property type="entry name" value="Rhodanese/Cell cycle control phosphatase"/>
    <property type="match status" value="1"/>
</dbReference>
<dbReference type="Proteomes" id="UP000267448">
    <property type="component" value="Unassembled WGS sequence"/>
</dbReference>
<dbReference type="Gene3D" id="1.10.10.10">
    <property type="entry name" value="Winged helix-like DNA-binding domain superfamily/Winged helix DNA-binding domain"/>
    <property type="match status" value="1"/>
</dbReference>
<dbReference type="GO" id="GO:0004792">
    <property type="term" value="F:thiosulfate-cyanide sulfurtransferase activity"/>
    <property type="evidence" value="ECO:0007669"/>
    <property type="project" value="InterPro"/>
</dbReference>
<dbReference type="OrthoDB" id="9814704at2"/>
<dbReference type="NCBIfam" id="NF033788">
    <property type="entry name" value="HTH_metalloreg"/>
    <property type="match status" value="1"/>
</dbReference>
<evidence type="ECO:0000313" key="7">
    <source>
        <dbReference type="EMBL" id="RTR39285.1"/>
    </source>
</evidence>
<dbReference type="PANTHER" id="PTHR33154:SF18">
    <property type="entry name" value="ARSENICAL RESISTANCE OPERON REPRESSOR"/>
    <property type="match status" value="1"/>
</dbReference>
<dbReference type="PROSITE" id="PS00380">
    <property type="entry name" value="RHODANESE_1"/>
    <property type="match status" value="1"/>
</dbReference>
<dbReference type="CDD" id="cd00158">
    <property type="entry name" value="RHOD"/>
    <property type="match status" value="1"/>
</dbReference>
<dbReference type="SMART" id="SM00418">
    <property type="entry name" value="HTH_ARSR"/>
    <property type="match status" value="1"/>
</dbReference>
<dbReference type="EMBL" id="RXNU01000004">
    <property type="protein sequence ID" value="RTR39285.1"/>
    <property type="molecule type" value="Genomic_DNA"/>
</dbReference>
<dbReference type="InterPro" id="IPR036390">
    <property type="entry name" value="WH_DNA-bd_sf"/>
</dbReference>
<dbReference type="Pfam" id="PF01022">
    <property type="entry name" value="HTH_5"/>
    <property type="match status" value="1"/>
</dbReference>
<dbReference type="AlphaFoldDB" id="A0A431WVC0"/>
<evidence type="ECO:0000313" key="8">
    <source>
        <dbReference type="Proteomes" id="UP000267448"/>
    </source>
</evidence>
<dbReference type="InterPro" id="IPR001307">
    <property type="entry name" value="Thiosulphate_STrfase_CS"/>
</dbReference>
<evidence type="ECO:0000256" key="4">
    <source>
        <dbReference type="ARBA" id="ARBA00023163"/>
    </source>
</evidence>
<dbReference type="Gene3D" id="3.40.250.10">
    <property type="entry name" value="Rhodanese-like domain"/>
    <property type="match status" value="1"/>
</dbReference>
<evidence type="ECO:0000256" key="3">
    <source>
        <dbReference type="ARBA" id="ARBA00023125"/>
    </source>
</evidence>
<dbReference type="PROSITE" id="PS50206">
    <property type="entry name" value="RHODANESE_3"/>
    <property type="match status" value="1"/>
</dbReference>
<dbReference type="PROSITE" id="PS50987">
    <property type="entry name" value="HTH_ARSR_2"/>
    <property type="match status" value="1"/>
</dbReference>
<keyword evidence="1" id="KW-0059">Arsenical resistance</keyword>
<dbReference type="InterPro" id="IPR051081">
    <property type="entry name" value="HTH_MetalResp_TranReg"/>
</dbReference>
<evidence type="ECO:0000259" key="5">
    <source>
        <dbReference type="PROSITE" id="PS50206"/>
    </source>
</evidence>
<dbReference type="InterPro" id="IPR011991">
    <property type="entry name" value="ArsR-like_HTH"/>
</dbReference>
<dbReference type="PANTHER" id="PTHR33154">
    <property type="entry name" value="TRANSCRIPTIONAL REGULATOR, ARSR FAMILY"/>
    <property type="match status" value="1"/>
</dbReference>
<name>A0A431WVC0_9GAMM</name>
<reference evidence="7 8" key="1">
    <citation type="submission" date="2018-12" db="EMBL/GenBank/DDBJ databases">
        <authorList>
            <person name="Yu L."/>
        </authorList>
    </citation>
    <scope>NUCLEOTIDE SEQUENCE [LARGE SCALE GENOMIC DNA]</scope>
    <source>
        <strain evidence="7 8">HAW-EB2</strain>
    </source>
</reference>